<accession>A0ABV5N0N4</accession>
<evidence type="ECO:0000259" key="5">
    <source>
        <dbReference type="PROSITE" id="PS50931"/>
    </source>
</evidence>
<evidence type="ECO:0000256" key="1">
    <source>
        <dbReference type="ARBA" id="ARBA00009437"/>
    </source>
</evidence>
<dbReference type="PANTHER" id="PTHR30346">
    <property type="entry name" value="TRANSCRIPTIONAL DUAL REGULATOR HCAR-RELATED"/>
    <property type="match status" value="1"/>
</dbReference>
<keyword evidence="3" id="KW-0238">DNA-binding</keyword>
<dbReference type="InterPro" id="IPR000847">
    <property type="entry name" value="LysR_HTH_N"/>
</dbReference>
<dbReference type="InterPro" id="IPR005119">
    <property type="entry name" value="LysR_subst-bd"/>
</dbReference>
<keyword evidence="2" id="KW-0805">Transcription regulation</keyword>
<keyword evidence="4" id="KW-0804">Transcription</keyword>
<dbReference type="EMBL" id="JBHMCY010000018">
    <property type="protein sequence ID" value="MFB9463419.1"/>
    <property type="molecule type" value="Genomic_DNA"/>
</dbReference>
<dbReference type="PRINTS" id="PR00039">
    <property type="entry name" value="HTHLYSR"/>
</dbReference>
<dbReference type="InterPro" id="IPR036390">
    <property type="entry name" value="WH_DNA-bd_sf"/>
</dbReference>
<protein>
    <submittedName>
        <fullName evidence="6">LysR family transcriptional regulator</fullName>
    </submittedName>
</protein>
<dbReference type="Pfam" id="PF03466">
    <property type="entry name" value="LysR_substrate"/>
    <property type="match status" value="1"/>
</dbReference>
<comment type="caution">
    <text evidence="6">The sequence shown here is derived from an EMBL/GenBank/DDBJ whole genome shotgun (WGS) entry which is preliminary data.</text>
</comment>
<reference evidence="6 7" key="1">
    <citation type="submission" date="2024-09" db="EMBL/GenBank/DDBJ databases">
        <authorList>
            <person name="Sun Q."/>
            <person name="Mori K."/>
        </authorList>
    </citation>
    <scope>NUCLEOTIDE SEQUENCE [LARGE SCALE GENOMIC DNA]</scope>
    <source>
        <strain evidence="6 7">JCM 6917</strain>
    </source>
</reference>
<dbReference type="Proteomes" id="UP001589709">
    <property type="component" value="Unassembled WGS sequence"/>
</dbReference>
<evidence type="ECO:0000256" key="3">
    <source>
        <dbReference type="ARBA" id="ARBA00023125"/>
    </source>
</evidence>
<dbReference type="PANTHER" id="PTHR30346:SF0">
    <property type="entry name" value="HCA OPERON TRANSCRIPTIONAL ACTIVATOR HCAR"/>
    <property type="match status" value="1"/>
</dbReference>
<dbReference type="CDD" id="cd08414">
    <property type="entry name" value="PBP2_LTTR_aromatics_like"/>
    <property type="match status" value="1"/>
</dbReference>
<organism evidence="6 7">
    <name type="scientific">Streptomyces cinereospinus</name>
    <dbReference type="NCBI Taxonomy" id="285561"/>
    <lineage>
        <taxon>Bacteria</taxon>
        <taxon>Bacillati</taxon>
        <taxon>Actinomycetota</taxon>
        <taxon>Actinomycetes</taxon>
        <taxon>Kitasatosporales</taxon>
        <taxon>Streptomycetaceae</taxon>
        <taxon>Streptomyces</taxon>
    </lineage>
</organism>
<keyword evidence="7" id="KW-1185">Reference proteome</keyword>
<sequence length="298" mass="32709">MELRHLQYFVAVAEELHFGRAAERLGIAQPGLSQQIKALERRLSAELFARDRRGVELTEAGRVLLPLARDVLSRCRNLQEVIRTYGTGEVGRLRIGIARSAAGGITDVLVESFMADSPRVEVRLISGHTAAHERELSAGAIDVAFVRLPLENTDELVSREVGQEPLVVALPEGHRLAARRTLGVGDLAGEPLVWWPRENGPGMWDRILDQVFGLGNHPVISRWEPEEERMLHAVAHGHGITVLGEGRAGRLSVPGVVIKPFAQPVPTLALGLAWRSDSTLPTLHRFLEHAQALIEASD</sequence>
<evidence type="ECO:0000256" key="2">
    <source>
        <dbReference type="ARBA" id="ARBA00023015"/>
    </source>
</evidence>
<dbReference type="SUPFAM" id="SSF46785">
    <property type="entry name" value="Winged helix' DNA-binding domain"/>
    <property type="match status" value="1"/>
</dbReference>
<proteinExistence type="inferred from homology"/>
<evidence type="ECO:0000256" key="4">
    <source>
        <dbReference type="ARBA" id="ARBA00023163"/>
    </source>
</evidence>
<gene>
    <name evidence="6" type="ORF">ACFF45_12025</name>
</gene>
<dbReference type="Pfam" id="PF00126">
    <property type="entry name" value="HTH_1"/>
    <property type="match status" value="1"/>
</dbReference>
<dbReference type="RefSeq" id="WP_381345568.1">
    <property type="nucleotide sequence ID" value="NZ_JBHMCY010000018.1"/>
</dbReference>
<dbReference type="Gene3D" id="1.10.10.10">
    <property type="entry name" value="Winged helix-like DNA-binding domain superfamily/Winged helix DNA-binding domain"/>
    <property type="match status" value="1"/>
</dbReference>
<feature type="domain" description="HTH lysR-type" evidence="5">
    <location>
        <begin position="1"/>
        <end position="58"/>
    </location>
</feature>
<name>A0ABV5N0N4_9ACTN</name>
<evidence type="ECO:0000313" key="6">
    <source>
        <dbReference type="EMBL" id="MFB9463419.1"/>
    </source>
</evidence>
<dbReference type="SUPFAM" id="SSF53850">
    <property type="entry name" value="Periplasmic binding protein-like II"/>
    <property type="match status" value="1"/>
</dbReference>
<evidence type="ECO:0000313" key="7">
    <source>
        <dbReference type="Proteomes" id="UP001589709"/>
    </source>
</evidence>
<dbReference type="Gene3D" id="3.40.190.10">
    <property type="entry name" value="Periplasmic binding protein-like II"/>
    <property type="match status" value="2"/>
</dbReference>
<dbReference type="InterPro" id="IPR036388">
    <property type="entry name" value="WH-like_DNA-bd_sf"/>
</dbReference>
<comment type="similarity">
    <text evidence="1">Belongs to the LysR transcriptional regulatory family.</text>
</comment>
<dbReference type="PROSITE" id="PS50931">
    <property type="entry name" value="HTH_LYSR"/>
    <property type="match status" value="1"/>
</dbReference>